<name>A0A1I4MCF1_9HYPH</name>
<keyword evidence="3" id="KW-1185">Reference proteome</keyword>
<dbReference type="EMBL" id="FOTK01000016">
    <property type="protein sequence ID" value="SFM00951.1"/>
    <property type="molecule type" value="Genomic_DNA"/>
</dbReference>
<feature type="compositionally biased region" description="Low complexity" evidence="1">
    <location>
        <begin position="131"/>
        <end position="141"/>
    </location>
</feature>
<feature type="compositionally biased region" description="Low complexity" evidence="1">
    <location>
        <begin position="148"/>
        <end position="158"/>
    </location>
</feature>
<feature type="compositionally biased region" description="Polar residues" evidence="1">
    <location>
        <begin position="255"/>
        <end position="265"/>
    </location>
</feature>
<feature type="compositionally biased region" description="Low complexity" evidence="1">
    <location>
        <begin position="266"/>
        <end position="304"/>
    </location>
</feature>
<feature type="region of interest" description="Disordered" evidence="1">
    <location>
        <begin position="88"/>
        <end position="174"/>
    </location>
</feature>
<feature type="compositionally biased region" description="Polar residues" evidence="1">
    <location>
        <begin position="92"/>
        <end position="114"/>
    </location>
</feature>
<evidence type="ECO:0000313" key="2">
    <source>
        <dbReference type="EMBL" id="SFM00951.1"/>
    </source>
</evidence>
<gene>
    <name evidence="2" type="ORF">SAMN05192568_101661</name>
</gene>
<dbReference type="AlphaFoldDB" id="A0A1I4MCF1"/>
<feature type="compositionally biased region" description="Polar residues" evidence="1">
    <location>
        <begin position="305"/>
        <end position="315"/>
    </location>
</feature>
<proteinExistence type="predicted"/>
<feature type="compositionally biased region" description="Polar residues" evidence="1">
    <location>
        <begin position="121"/>
        <end position="130"/>
    </location>
</feature>
<dbReference type="Proteomes" id="UP000199048">
    <property type="component" value="Unassembled WGS sequence"/>
</dbReference>
<organism evidence="2 3">
    <name type="scientific">Methylobacterium pseudosasicola</name>
    <dbReference type="NCBI Taxonomy" id="582667"/>
    <lineage>
        <taxon>Bacteria</taxon>
        <taxon>Pseudomonadati</taxon>
        <taxon>Pseudomonadota</taxon>
        <taxon>Alphaproteobacteria</taxon>
        <taxon>Hyphomicrobiales</taxon>
        <taxon>Methylobacteriaceae</taxon>
        <taxon>Methylobacterium</taxon>
    </lineage>
</organism>
<evidence type="ECO:0000313" key="3">
    <source>
        <dbReference type="Proteomes" id="UP000199048"/>
    </source>
</evidence>
<reference evidence="3" key="1">
    <citation type="submission" date="2016-10" db="EMBL/GenBank/DDBJ databases">
        <authorList>
            <person name="Varghese N."/>
            <person name="Submissions S."/>
        </authorList>
    </citation>
    <scope>NUCLEOTIDE SEQUENCE [LARGE SCALE GENOMIC DNA]</scope>
    <source>
        <strain evidence="3">BL36</strain>
    </source>
</reference>
<accession>A0A1I4MCF1</accession>
<protein>
    <submittedName>
        <fullName evidence="2">Uncharacterized protein</fullName>
    </submittedName>
</protein>
<evidence type="ECO:0000256" key="1">
    <source>
        <dbReference type="SAM" id="MobiDB-lite"/>
    </source>
</evidence>
<feature type="region of interest" description="Disordered" evidence="1">
    <location>
        <begin position="252"/>
        <end position="315"/>
    </location>
</feature>
<sequence length="315" mass="32139">MSIINPKITTLETSLQAFQKKKDDTPKTDLAIPALLNQSPDPRSALSWSPHAADAFFALSHLRAQTWEVLNAGWEEPVVSVTIAPPAGANVPQLSDSDVNTRPATRSTGSGQSESRAETVSLASTSTQDRASTASSTGATGPSQPQPSTGSTTGATGANQPPTSGTDETVPVDGQYYWENGPTARKFLDNAYRRLGETSDTPRSADDWNNKVGLLKLGRGTLYAIAANVDGLFSKTEVAAAKAALPVWDAKHSAAGTSPGNTDSTPGQTQASPSSASGATGPSQTQPTTSSTTGATGAGQTQPSPGSATGATGPS</sequence>